<protein>
    <recommendedName>
        <fullName evidence="1">DUF6598 domain-containing protein</fullName>
    </recommendedName>
</protein>
<feature type="domain" description="DUF6598" evidence="1">
    <location>
        <begin position="79"/>
        <end position="125"/>
    </location>
</feature>
<dbReference type="HOGENOM" id="CLU_030845_1_2_1"/>
<evidence type="ECO:0000313" key="2">
    <source>
        <dbReference type="EnsemblPlants" id="OPUNC05G11980.1"/>
    </source>
</evidence>
<organism evidence="2">
    <name type="scientific">Oryza punctata</name>
    <name type="common">Red rice</name>
    <dbReference type="NCBI Taxonomy" id="4537"/>
    <lineage>
        <taxon>Eukaryota</taxon>
        <taxon>Viridiplantae</taxon>
        <taxon>Streptophyta</taxon>
        <taxon>Embryophyta</taxon>
        <taxon>Tracheophyta</taxon>
        <taxon>Spermatophyta</taxon>
        <taxon>Magnoliopsida</taxon>
        <taxon>Liliopsida</taxon>
        <taxon>Poales</taxon>
        <taxon>Poaceae</taxon>
        <taxon>BOP clade</taxon>
        <taxon>Oryzoideae</taxon>
        <taxon>Oryzeae</taxon>
        <taxon>Oryzinae</taxon>
        <taxon>Oryza</taxon>
    </lineage>
</organism>
<reference evidence="2" key="1">
    <citation type="submission" date="2015-04" db="UniProtKB">
        <authorList>
            <consortium name="EnsemblPlants"/>
        </authorList>
    </citation>
    <scope>IDENTIFICATION</scope>
</reference>
<keyword evidence="3" id="KW-1185">Reference proteome</keyword>
<proteinExistence type="predicted"/>
<reference evidence="2" key="2">
    <citation type="submission" date="2018-05" db="EMBL/GenBank/DDBJ databases">
        <title>OpunRS2 (Oryza punctata Reference Sequence Version 2).</title>
        <authorList>
            <person name="Zhang J."/>
            <person name="Kudrna D."/>
            <person name="Lee S."/>
            <person name="Talag J."/>
            <person name="Welchert J."/>
            <person name="Wing R.A."/>
        </authorList>
    </citation>
    <scope>NUCLEOTIDE SEQUENCE [LARGE SCALE GENOMIC DNA]</scope>
</reference>
<evidence type="ECO:0000259" key="1">
    <source>
        <dbReference type="Pfam" id="PF20241"/>
    </source>
</evidence>
<dbReference type="PANTHER" id="PTHR33065">
    <property type="entry name" value="OS07G0486400 PROTEIN"/>
    <property type="match status" value="1"/>
</dbReference>
<accession>A0A0E0L1P2</accession>
<dbReference type="Gramene" id="OPUNC05G11980.1">
    <property type="protein sequence ID" value="OPUNC05G11980.1"/>
    <property type="gene ID" value="OPUNC05G11980"/>
</dbReference>
<sequence>MEEKRVVEDSEEEAAAAAERRVRAAWAARQEKALRALHIRELTEYDPGQDRRLPSAELGPPFDESKLPVGWTTRSTWVLESNLGFPISVFGTVVIRDQEDTLTLTGPYRGPACADHLFFEINLKHEEFIGSVTAWTAQDPDNHIVLYDSEAPGTVTTIGEGGGAVPLSRHVVAVPVMVEMVLRICVCSSGGDGEEFVVEKTLGHCDREFVWEKCGHRLQVKVAWSGVLRNMRLDVWERIAGRPILR</sequence>
<dbReference type="Pfam" id="PF20241">
    <property type="entry name" value="DUF6598"/>
    <property type="match status" value="2"/>
</dbReference>
<dbReference type="PANTHER" id="PTHR33065:SF186">
    <property type="entry name" value="OS08G0134900 PROTEIN"/>
    <property type="match status" value="1"/>
</dbReference>
<dbReference type="InterPro" id="IPR046533">
    <property type="entry name" value="DUF6598"/>
</dbReference>
<dbReference type="AlphaFoldDB" id="A0A0E0L1P2"/>
<name>A0A0E0L1P2_ORYPU</name>
<evidence type="ECO:0000313" key="3">
    <source>
        <dbReference type="Proteomes" id="UP000026962"/>
    </source>
</evidence>
<dbReference type="EnsemblPlants" id="OPUNC05G11980.1">
    <property type="protein sequence ID" value="OPUNC05G11980.1"/>
    <property type="gene ID" value="OPUNC05G11980"/>
</dbReference>
<feature type="domain" description="DUF6598" evidence="1">
    <location>
        <begin position="126"/>
        <end position="221"/>
    </location>
</feature>
<dbReference type="Proteomes" id="UP000026962">
    <property type="component" value="Chromosome 5"/>
</dbReference>
<dbReference type="STRING" id="4537.A0A0E0L1P2"/>